<accession>A0A5E4W1G7</accession>
<evidence type="ECO:0000313" key="2">
    <source>
        <dbReference type="Proteomes" id="UP000396788"/>
    </source>
</evidence>
<name>A0A5E4W1G7_9BURK</name>
<protein>
    <submittedName>
        <fullName evidence="1">Uncharacterized protein</fullName>
    </submittedName>
</protein>
<organism evidence="1 2">
    <name type="scientific">Pandoraea cepalis</name>
    <dbReference type="NCBI Taxonomy" id="2508294"/>
    <lineage>
        <taxon>Bacteria</taxon>
        <taxon>Pseudomonadati</taxon>
        <taxon>Pseudomonadota</taxon>
        <taxon>Betaproteobacteria</taxon>
        <taxon>Burkholderiales</taxon>
        <taxon>Burkholderiaceae</taxon>
        <taxon>Pandoraea</taxon>
    </lineage>
</organism>
<gene>
    <name evidence="1" type="ORF">PCE31107_02996</name>
</gene>
<reference evidence="1 2" key="1">
    <citation type="submission" date="2019-08" db="EMBL/GenBank/DDBJ databases">
        <authorList>
            <person name="Peeters C."/>
        </authorList>
    </citation>
    <scope>NUCLEOTIDE SEQUENCE [LARGE SCALE GENOMIC DNA]</scope>
    <source>
        <strain evidence="1 2">LMG 31107</strain>
    </source>
</reference>
<sequence>MKSIFEVRIHWAEDDDEQGTFTGQAEASTRDEAIDAVAREMAVCRDGCGSAASEEEIRGFIERARARVDHVWSITEHVFSDLQMVLESELQGRRLDPAALVSLISENLDRIAPAADNRRAA</sequence>
<proteinExistence type="predicted"/>
<dbReference type="Proteomes" id="UP000396788">
    <property type="component" value="Unassembled WGS sequence"/>
</dbReference>
<evidence type="ECO:0000313" key="1">
    <source>
        <dbReference type="EMBL" id="VVE17983.1"/>
    </source>
</evidence>
<dbReference type="EMBL" id="CABPRY010000006">
    <property type="protein sequence ID" value="VVE17983.1"/>
    <property type="molecule type" value="Genomic_DNA"/>
</dbReference>
<dbReference type="AlphaFoldDB" id="A0A5E4W1G7"/>
<dbReference type="RefSeq" id="WP_150609448.1">
    <property type="nucleotide sequence ID" value="NZ_CABPRY010000006.1"/>
</dbReference>